<keyword evidence="1" id="KW-0812">Transmembrane</keyword>
<dbReference type="Gene3D" id="3.40.190.10">
    <property type="entry name" value="Periplasmic binding protein-like II"/>
    <property type="match status" value="1"/>
</dbReference>
<dbReference type="Gene3D" id="3.10.105.10">
    <property type="entry name" value="Dipeptide-binding Protein, Domain 3"/>
    <property type="match status" value="1"/>
</dbReference>
<dbReference type="InterPro" id="IPR000914">
    <property type="entry name" value="SBP_5_dom"/>
</dbReference>
<evidence type="ECO:0000313" key="4">
    <source>
        <dbReference type="Proteomes" id="UP000017800"/>
    </source>
</evidence>
<dbReference type="PANTHER" id="PTHR30290">
    <property type="entry name" value="PERIPLASMIC BINDING COMPONENT OF ABC TRANSPORTER"/>
    <property type="match status" value="1"/>
</dbReference>
<dbReference type="Proteomes" id="UP000017800">
    <property type="component" value="Unassembled WGS sequence"/>
</dbReference>
<dbReference type="SUPFAM" id="SSF53850">
    <property type="entry name" value="Periplasmic binding protein-like II"/>
    <property type="match status" value="1"/>
</dbReference>
<dbReference type="AlphaFoldDB" id="V5EZI8"/>
<dbReference type="CDD" id="cd08490">
    <property type="entry name" value="PBP2_NikA_DppA_OppA_like_3"/>
    <property type="match status" value="1"/>
</dbReference>
<keyword evidence="1" id="KW-1133">Transmembrane helix</keyword>
<dbReference type="GO" id="GO:0030288">
    <property type="term" value="C:outer membrane-bounded periplasmic space"/>
    <property type="evidence" value="ECO:0007669"/>
    <property type="project" value="UniProtKB-ARBA"/>
</dbReference>
<proteinExistence type="predicted"/>
<dbReference type="PIRSF" id="PIRSF002741">
    <property type="entry name" value="MppA"/>
    <property type="match status" value="1"/>
</dbReference>
<protein>
    <submittedName>
        <fullName evidence="3">Putative ABC transporter substrate-binding protein</fullName>
    </submittedName>
</protein>
<dbReference type="GO" id="GO:0015833">
    <property type="term" value="P:peptide transport"/>
    <property type="evidence" value="ECO:0007669"/>
    <property type="project" value="TreeGrafter"/>
</dbReference>
<dbReference type="PANTHER" id="PTHR30290:SF83">
    <property type="entry name" value="ABC TRANSPORTER SUBSTRATE-BINDING PROTEIN"/>
    <property type="match status" value="1"/>
</dbReference>
<keyword evidence="1" id="KW-0472">Membrane</keyword>
<feature type="domain" description="Solute-binding protein family 5" evidence="2">
    <location>
        <begin position="86"/>
        <end position="446"/>
    </location>
</feature>
<dbReference type="InterPro" id="IPR039424">
    <property type="entry name" value="SBP_5"/>
</dbReference>
<reference evidence="3 4" key="1">
    <citation type="submission" date="2013-11" db="EMBL/GenBank/DDBJ databases">
        <title>Whole genome shotgun sequence of Vibrio halioticoli NBRC 102217.</title>
        <authorList>
            <person name="Isaki S."/>
            <person name="Kimura A."/>
            <person name="Ohji S."/>
            <person name="Hosoyama A."/>
            <person name="Fujita N."/>
            <person name="Hashimoto M."/>
            <person name="Hosoyama Y."/>
            <person name="Yamazoe A."/>
        </authorList>
    </citation>
    <scope>NUCLEOTIDE SEQUENCE [LARGE SCALE GENOMIC DNA]</scope>
    <source>
        <strain evidence="3 4">NBRC 102217</strain>
    </source>
</reference>
<feature type="transmembrane region" description="Helical" evidence="1">
    <location>
        <begin position="15"/>
        <end position="34"/>
    </location>
</feature>
<dbReference type="GO" id="GO:1904680">
    <property type="term" value="F:peptide transmembrane transporter activity"/>
    <property type="evidence" value="ECO:0007669"/>
    <property type="project" value="TreeGrafter"/>
</dbReference>
<dbReference type="eggNOG" id="COG0747">
    <property type="taxonomic scope" value="Bacteria"/>
</dbReference>
<dbReference type="OrthoDB" id="9801912at2"/>
<gene>
    <name evidence="3" type="ORF">VHA01S_004_00090</name>
</gene>
<dbReference type="EMBL" id="BAUJ01000004">
    <property type="protein sequence ID" value="GAD88234.1"/>
    <property type="molecule type" value="Genomic_DNA"/>
</dbReference>
<comment type="caution">
    <text evidence="3">The sequence shown here is derived from an EMBL/GenBank/DDBJ whole genome shotgun (WGS) entry which is preliminary data.</text>
</comment>
<name>V5EZI8_9VIBR</name>
<evidence type="ECO:0000313" key="3">
    <source>
        <dbReference type="EMBL" id="GAD88234.1"/>
    </source>
</evidence>
<organism evidence="3 4">
    <name type="scientific">Vibrio halioticoli NBRC 102217</name>
    <dbReference type="NCBI Taxonomy" id="1219072"/>
    <lineage>
        <taxon>Bacteria</taxon>
        <taxon>Pseudomonadati</taxon>
        <taxon>Pseudomonadota</taxon>
        <taxon>Gammaproteobacteria</taxon>
        <taxon>Vibrionales</taxon>
        <taxon>Vibrionaceae</taxon>
        <taxon>Vibrio</taxon>
    </lineage>
</organism>
<dbReference type="Pfam" id="PF00496">
    <property type="entry name" value="SBP_bac_5"/>
    <property type="match status" value="1"/>
</dbReference>
<dbReference type="InterPro" id="IPR030678">
    <property type="entry name" value="Peptide/Ni-bd"/>
</dbReference>
<keyword evidence="4" id="KW-1185">Reference proteome</keyword>
<evidence type="ECO:0000256" key="1">
    <source>
        <dbReference type="SAM" id="Phobius"/>
    </source>
</evidence>
<sequence>MTNISYSSVARKKRIVRASLLIAIIIIGGIFWFSSSPQAELTPQKSNTLSISGPWEISSLDPAKQGYILTRMQVIETLLNVSDTGEIIPGLATKWQVSDDGLNWLFTLRENVQFQDGTSMDTQSVLKSLHFAMQKHGTLSKAEIETIDTVGEHQIRIQLAQPYIAFTALLTNYSTAILSSASYAENGDIVALYGTGPYQIEQFSPPHKLVVKHYEHYWGKKGQIPFASYLTGHRAESRILQAKSGEADIVFTLDPSMIGQLDGGENVTVHSNLIPRTLFVKLNSQHPYLKEVQARQALSMAINRSSIANNVLHSPGSQTTQLLPKSMSKWYIQDLPSDEFNLSQAKALLSQLGWKSNDNGVLTRDGKPFELTLITYADRPELTTVATAIQAQWAKLGVTLKINVTNSSMIPAGHSDGSLEVALIARNFGFIADPLPIMSSDFSNGGGDWGTMNWHNPVVDNAMSELLQTSDAAQSRLLSQKVALAIHNDYPVLPISSYSQHTSVNSRVQNFHFDPFERSYFINQMEIN</sequence>
<accession>V5EZI8</accession>
<dbReference type="RefSeq" id="WP_023402626.1">
    <property type="nucleotide sequence ID" value="NZ_BAUJ01000004.1"/>
</dbReference>
<dbReference type="GO" id="GO:0043190">
    <property type="term" value="C:ATP-binding cassette (ABC) transporter complex"/>
    <property type="evidence" value="ECO:0007669"/>
    <property type="project" value="InterPro"/>
</dbReference>
<evidence type="ECO:0000259" key="2">
    <source>
        <dbReference type="Pfam" id="PF00496"/>
    </source>
</evidence>